<dbReference type="HOGENOM" id="CLU_1843127_0_0_3"/>
<sequence>MYRQAGDNRGQALSLLGLARVYSQLGVKQKALEYYSQSLLLSRAVGDRSGEAATLFGMASVKGDQNNLPEALNDIESSLKIIENLRTKIASPELRSSYFATVQEYYEFYIELLMQLHQANPKSGYDIKASEARKRASHP</sequence>
<dbReference type="AlphaFoldDB" id="K9VRX1"/>
<dbReference type="SMART" id="SM00028">
    <property type="entry name" value="TPR"/>
    <property type="match status" value="2"/>
</dbReference>
<organism evidence="1 2">
    <name type="scientific">Phormidium nigroviride PCC 7112</name>
    <dbReference type="NCBI Taxonomy" id="179408"/>
    <lineage>
        <taxon>Bacteria</taxon>
        <taxon>Bacillati</taxon>
        <taxon>Cyanobacteriota</taxon>
        <taxon>Cyanophyceae</taxon>
        <taxon>Oscillatoriophycideae</taxon>
        <taxon>Oscillatoriales</taxon>
        <taxon>Oscillatoriaceae</taxon>
        <taxon>Phormidium</taxon>
    </lineage>
</organism>
<keyword evidence="1" id="KW-0614">Plasmid</keyword>
<accession>K9VRX1</accession>
<dbReference type="Proteomes" id="UP000010478">
    <property type="component" value="Plasmid pOSC7112.02"/>
</dbReference>
<keyword evidence="2" id="KW-1185">Reference proteome</keyword>
<protein>
    <submittedName>
        <fullName evidence="1">Tetratricopeptide repeat-containing protein</fullName>
    </submittedName>
</protein>
<evidence type="ECO:0000313" key="1">
    <source>
        <dbReference type="EMBL" id="AFZ10828.1"/>
    </source>
</evidence>
<reference evidence="1 2" key="1">
    <citation type="submission" date="2012-05" db="EMBL/GenBank/DDBJ databases">
        <title>Finished plasmid 2 of genome of Oscillatoria sp. PCC 7112.</title>
        <authorList>
            <consortium name="US DOE Joint Genome Institute"/>
            <person name="Gugger M."/>
            <person name="Coursin T."/>
            <person name="Rippka R."/>
            <person name="Tandeau De Marsac N."/>
            <person name="Huntemann M."/>
            <person name="Wei C.-L."/>
            <person name="Han J."/>
            <person name="Detter J.C."/>
            <person name="Han C."/>
            <person name="Tapia R."/>
            <person name="Davenport K."/>
            <person name="Daligault H."/>
            <person name="Erkkila T."/>
            <person name="Gu W."/>
            <person name="Munk A.C.C."/>
            <person name="Teshima H."/>
            <person name="Xu Y."/>
            <person name="Chain P."/>
            <person name="Chen A."/>
            <person name="Krypides N."/>
            <person name="Mavromatis K."/>
            <person name="Markowitz V."/>
            <person name="Szeto E."/>
            <person name="Ivanova N."/>
            <person name="Mikhailova N."/>
            <person name="Ovchinnikova G."/>
            <person name="Pagani I."/>
            <person name="Pati A."/>
            <person name="Goodwin L."/>
            <person name="Peters L."/>
            <person name="Pitluck S."/>
            <person name="Woyke T."/>
            <person name="Kerfeld C."/>
        </authorList>
    </citation>
    <scope>NUCLEOTIDE SEQUENCE [LARGE SCALE GENOMIC DNA]</scope>
    <source>
        <strain evidence="1 2">PCC 7112</strain>
        <plasmid evidence="1 2">pOSC7112.02</plasmid>
    </source>
</reference>
<gene>
    <name evidence="1" type="ORF">Osc7112_6728</name>
</gene>
<dbReference type="Gene3D" id="1.25.40.10">
    <property type="entry name" value="Tetratricopeptide repeat domain"/>
    <property type="match status" value="1"/>
</dbReference>
<dbReference type="KEGG" id="oni:Osc7112_6728"/>
<dbReference type="RefSeq" id="WP_015179793.1">
    <property type="nucleotide sequence ID" value="NC_019730.1"/>
</dbReference>
<name>K9VRX1_9CYAN</name>
<dbReference type="InterPro" id="IPR011990">
    <property type="entry name" value="TPR-like_helical_dom_sf"/>
</dbReference>
<dbReference type="Pfam" id="PF13424">
    <property type="entry name" value="TPR_12"/>
    <property type="match status" value="1"/>
</dbReference>
<evidence type="ECO:0000313" key="2">
    <source>
        <dbReference type="Proteomes" id="UP000010478"/>
    </source>
</evidence>
<dbReference type="SUPFAM" id="SSF48452">
    <property type="entry name" value="TPR-like"/>
    <property type="match status" value="1"/>
</dbReference>
<geneLocation type="plasmid" evidence="1 2">
    <name>pOSC7112.02</name>
</geneLocation>
<dbReference type="EMBL" id="CP003616">
    <property type="protein sequence ID" value="AFZ10828.1"/>
    <property type="molecule type" value="Genomic_DNA"/>
</dbReference>
<proteinExistence type="predicted"/>
<dbReference type="InterPro" id="IPR019734">
    <property type="entry name" value="TPR_rpt"/>
</dbReference>